<keyword evidence="3" id="KW-1185">Reference proteome</keyword>
<dbReference type="PATRIC" id="fig|421052.3.peg.1512"/>
<reference evidence="2 3" key="1">
    <citation type="submission" date="2013-06" db="EMBL/GenBank/DDBJ databases">
        <title>The Genome Sequence of Acinetobacter rudis CIP 110305.</title>
        <authorList>
            <consortium name="The Broad Institute Genome Sequencing Platform"/>
            <consortium name="The Broad Institute Genome Sequencing Center for Infectious Disease"/>
            <person name="Cerqueira G."/>
            <person name="Feldgarden M."/>
            <person name="Courvalin P."/>
            <person name="Perichon B."/>
            <person name="Grillot-Courvalin C."/>
            <person name="Clermont D."/>
            <person name="Rocha E."/>
            <person name="Yoon E.-J."/>
            <person name="Nemec A."/>
            <person name="Young S.K."/>
            <person name="Zeng Q."/>
            <person name="Gargeya S."/>
            <person name="Fitzgerald M."/>
            <person name="Abouelleil A."/>
            <person name="Alvarado L."/>
            <person name="Berlin A.M."/>
            <person name="Chapman S.B."/>
            <person name="Dewar J."/>
            <person name="Goldberg J."/>
            <person name="Griggs A."/>
            <person name="Gujja S."/>
            <person name="Hansen M."/>
            <person name="Howarth C."/>
            <person name="Imamovic A."/>
            <person name="Larimer J."/>
            <person name="McCowan C."/>
            <person name="Murphy C."/>
            <person name="Pearson M."/>
            <person name="Priest M."/>
            <person name="Roberts A."/>
            <person name="Saif S."/>
            <person name="Shea T."/>
            <person name="Sykes S."/>
            <person name="Wortman J."/>
            <person name="Nusbaum C."/>
            <person name="Birren B."/>
        </authorList>
    </citation>
    <scope>NUCLEOTIDE SEQUENCE [LARGE SCALE GENOMIC DNA]</scope>
    <source>
        <strain evidence="2 3">CIP 110305</strain>
    </source>
</reference>
<dbReference type="Gene3D" id="3.90.1580.10">
    <property type="entry name" value="paralog of FGE (formylglycine-generating enzyme)"/>
    <property type="match status" value="1"/>
</dbReference>
<dbReference type="EMBL" id="ATGI01000018">
    <property type="protein sequence ID" value="EPF74515.1"/>
    <property type="molecule type" value="Genomic_DNA"/>
</dbReference>
<sequence>MMILERDTLRRKVELESQGKQTVLYTAKGQPSYMNVIPLMNCEELGQEFGQGPHPAFITKTQVHSEFFYGTYAGVVRQGELISLPKMKPAAHLDFDTAVQLARANGQGWHLSTNAERAFLMLWCQKQHYAQYGNTENGHSIIDPTEQGQRVDHGDLDYPAGNPATYTGSGPDKWRHDHSPYGIADLCGNMWEWQTGLRLVDGEIQIIANNDASHADLAKDSSAWQALNLLDGRLISVGQDKSAKYDAPSANLQGNAGTPILSHEILNYNGPLGELGHPSGLMDGEFQQITCTTGQVIAPIFKYLGLFPNQAGHDQAQVYLRNYGERIMLAGGAWYSGHAAGLAALCLSHSRHHQSLSTGARPACIL</sequence>
<dbReference type="SUPFAM" id="SSF56436">
    <property type="entry name" value="C-type lectin-like"/>
    <property type="match status" value="1"/>
</dbReference>
<dbReference type="RefSeq" id="WP_016655962.1">
    <property type="nucleotide sequence ID" value="NZ_KE340352.1"/>
</dbReference>
<name>S3N389_9GAMM</name>
<dbReference type="Proteomes" id="UP000014568">
    <property type="component" value="Unassembled WGS sequence"/>
</dbReference>
<comment type="caution">
    <text evidence="2">The sequence shown here is derived from an EMBL/GenBank/DDBJ whole genome shotgun (WGS) entry which is preliminary data.</text>
</comment>
<protein>
    <recommendedName>
        <fullName evidence="1">Sulfatase-modifying factor enzyme-like domain-containing protein</fullName>
    </recommendedName>
</protein>
<gene>
    <name evidence="2" type="ORF">F945_01554</name>
</gene>
<evidence type="ECO:0000259" key="1">
    <source>
        <dbReference type="Pfam" id="PF03781"/>
    </source>
</evidence>
<evidence type="ECO:0000313" key="3">
    <source>
        <dbReference type="Proteomes" id="UP000014568"/>
    </source>
</evidence>
<feature type="domain" description="Sulfatase-modifying factor enzyme-like" evidence="1">
    <location>
        <begin position="82"/>
        <end position="195"/>
    </location>
</feature>
<dbReference type="InterPro" id="IPR042095">
    <property type="entry name" value="SUMF_sf"/>
</dbReference>
<dbReference type="Pfam" id="PF03781">
    <property type="entry name" value="FGE-sulfatase"/>
    <property type="match status" value="1"/>
</dbReference>
<dbReference type="AlphaFoldDB" id="S3N389"/>
<accession>S3N389</accession>
<proteinExistence type="predicted"/>
<organism evidence="2 3">
    <name type="scientific">Acinetobacter rudis CIP 110305</name>
    <dbReference type="NCBI Taxonomy" id="421052"/>
    <lineage>
        <taxon>Bacteria</taxon>
        <taxon>Pseudomonadati</taxon>
        <taxon>Pseudomonadota</taxon>
        <taxon>Gammaproteobacteria</taxon>
        <taxon>Moraxellales</taxon>
        <taxon>Moraxellaceae</taxon>
        <taxon>Acinetobacter</taxon>
    </lineage>
</organism>
<evidence type="ECO:0000313" key="2">
    <source>
        <dbReference type="EMBL" id="EPF74515.1"/>
    </source>
</evidence>
<dbReference type="InterPro" id="IPR016187">
    <property type="entry name" value="CTDL_fold"/>
</dbReference>
<dbReference type="HOGENOM" id="CLU_047671_0_0_6"/>
<dbReference type="STRING" id="632955.GCA_000829675_01381"/>
<dbReference type="eggNOG" id="COG1262">
    <property type="taxonomic scope" value="Bacteria"/>
</dbReference>
<dbReference type="InterPro" id="IPR005532">
    <property type="entry name" value="SUMF_dom"/>
</dbReference>